<accession>A0A6B2L2L8</accession>
<dbReference type="PANTHER" id="PTHR11106">
    <property type="entry name" value="GANGLIOSIDE INDUCED DIFFERENTIATION ASSOCIATED PROTEIN 2-RELATED"/>
    <property type="match status" value="1"/>
</dbReference>
<dbReference type="Pfam" id="PF01661">
    <property type="entry name" value="Macro"/>
    <property type="match status" value="1"/>
</dbReference>
<evidence type="ECO:0000259" key="3">
    <source>
        <dbReference type="PROSITE" id="PS51154"/>
    </source>
</evidence>
<evidence type="ECO:0008006" key="5">
    <source>
        <dbReference type="Google" id="ProtNLM"/>
    </source>
</evidence>
<evidence type="ECO:0000259" key="2">
    <source>
        <dbReference type="PROSITE" id="PS50191"/>
    </source>
</evidence>
<organism evidence="4">
    <name type="scientific">Arcella intermedia</name>
    <dbReference type="NCBI Taxonomy" id="1963864"/>
    <lineage>
        <taxon>Eukaryota</taxon>
        <taxon>Amoebozoa</taxon>
        <taxon>Tubulinea</taxon>
        <taxon>Elardia</taxon>
        <taxon>Arcellinida</taxon>
        <taxon>Sphaerothecina</taxon>
        <taxon>Arcellidae</taxon>
        <taxon>Arcella</taxon>
    </lineage>
</organism>
<evidence type="ECO:0000256" key="1">
    <source>
        <dbReference type="ARBA" id="ARBA00008355"/>
    </source>
</evidence>
<evidence type="ECO:0000313" key="4">
    <source>
        <dbReference type="EMBL" id="NDV31161.1"/>
    </source>
</evidence>
<dbReference type="PROSITE" id="PS50191">
    <property type="entry name" value="CRAL_TRIO"/>
    <property type="match status" value="1"/>
</dbReference>
<dbReference type="SMART" id="SM00506">
    <property type="entry name" value="A1pp"/>
    <property type="match status" value="1"/>
</dbReference>
<dbReference type="AlphaFoldDB" id="A0A6B2L2L8"/>
<dbReference type="EMBL" id="GIBP01002192">
    <property type="protein sequence ID" value="NDV31161.1"/>
    <property type="molecule type" value="Transcribed_RNA"/>
</dbReference>
<proteinExistence type="inferred from homology"/>
<dbReference type="Gene3D" id="3.40.220.10">
    <property type="entry name" value="Leucine Aminopeptidase, subunit E, domain 1"/>
    <property type="match status" value="1"/>
</dbReference>
<sequence length="492" mass="57037">MAVLPRWTKLADIPSEEELEKCSELGGIRFPIRSDLNEKFILWEGDIRFIDVDALVNSTNESMNDRNGLSGAILEAAGPKLQNETSKIDHCKTGEAQITSGYNLVAKNLIHTVSPRYNEKFKVASENSLHNCYRSCLEILKERKMQSIAFPIINTQKKGFPPQDAAHVAMRTIRRFLEHWGKDISTVVFCVPTSTEFTLYFNTALLYFPRNLKELETSKEELPRDIGNEYGEYVIEERKIRISAFPAKTQPDTDAQSYFSQPTISGSTLPPMFSMMQESFDEERQKRLDNMPKEEKLKMEQKQLYLSYLSKAHSLDLSDIARLNVIYESGKDTLGRSIVVIHGNRLPYTRNELDRVFLYIIKILDKITNHPYGVVYIHSKMEERDIPEFSWMKKLYDTMDAKYGNHLVNFYVIHPTLWLKLFEKVVSSFMVNDTFWNKVRYIEQLENIYNFIDRDQLILPDEVIEHDIKLNGPRGNIITRQAFAIDEAGNDL</sequence>
<dbReference type="InterPro" id="IPR001251">
    <property type="entry name" value="CRAL-TRIO_dom"/>
</dbReference>
<dbReference type="PROSITE" id="PS51154">
    <property type="entry name" value="MACRO"/>
    <property type="match status" value="1"/>
</dbReference>
<dbReference type="SUPFAM" id="SSF52949">
    <property type="entry name" value="Macro domain-like"/>
    <property type="match status" value="1"/>
</dbReference>
<comment type="similarity">
    <text evidence="1">Belongs to the GDAP2 family.</text>
</comment>
<dbReference type="SUPFAM" id="SSF52087">
    <property type="entry name" value="CRAL/TRIO domain"/>
    <property type="match status" value="1"/>
</dbReference>
<dbReference type="InterPro" id="IPR002589">
    <property type="entry name" value="Macro_dom"/>
</dbReference>
<dbReference type="InterPro" id="IPR043472">
    <property type="entry name" value="Macro_dom-like"/>
</dbReference>
<name>A0A6B2L2L8_9EUKA</name>
<feature type="domain" description="Macro" evidence="3">
    <location>
        <begin position="27"/>
        <end position="208"/>
    </location>
</feature>
<dbReference type="CDD" id="cd02905">
    <property type="entry name" value="Macro_GDAP2-like"/>
    <property type="match status" value="1"/>
</dbReference>
<dbReference type="Pfam" id="PF13716">
    <property type="entry name" value="CRAL_TRIO_2"/>
    <property type="match status" value="1"/>
</dbReference>
<dbReference type="PANTHER" id="PTHR11106:SF72">
    <property type="entry name" value="GANGLIOSIDE-INDUCED DIFFERENTIATION-ASSOCIATED PROTEIN 2"/>
    <property type="match status" value="1"/>
</dbReference>
<reference evidence="4" key="1">
    <citation type="journal article" date="2020" name="J. Eukaryot. Microbiol.">
        <title>De novo Sequencing, Assembly and Annotation of the Transcriptome for the Free-Living Testate Amoeba Arcella intermedia.</title>
        <authorList>
            <person name="Ribeiro G.M."/>
            <person name="Porfirio-Sousa A.L."/>
            <person name="Maurer-Alcala X.X."/>
            <person name="Katz L.A."/>
            <person name="Lahr D.J.G."/>
        </authorList>
    </citation>
    <scope>NUCLEOTIDE SEQUENCE</scope>
</reference>
<feature type="domain" description="CRAL-TRIO" evidence="2">
    <location>
        <begin position="293"/>
        <end position="471"/>
    </location>
</feature>
<dbReference type="InterPro" id="IPR036865">
    <property type="entry name" value="CRAL-TRIO_dom_sf"/>
</dbReference>
<dbReference type="InterPro" id="IPR035793">
    <property type="entry name" value="Macro_GDAP2"/>
</dbReference>
<dbReference type="CDD" id="cd00170">
    <property type="entry name" value="SEC14"/>
    <property type="match status" value="1"/>
</dbReference>
<dbReference type="Gene3D" id="3.40.525.10">
    <property type="entry name" value="CRAL-TRIO lipid binding domain"/>
    <property type="match status" value="1"/>
</dbReference>
<protein>
    <recommendedName>
        <fullName evidence="5">Macro domain-containing protein</fullName>
    </recommendedName>
</protein>